<dbReference type="InterPro" id="IPR036390">
    <property type="entry name" value="WH_DNA-bd_sf"/>
</dbReference>
<proteinExistence type="inferred from homology"/>
<dbReference type="InterPro" id="IPR038090">
    <property type="entry name" value="Cdt1_C_WH_dom_sf"/>
</dbReference>
<dbReference type="Pfam" id="PF16679">
    <property type="entry name" value="CDT1_C"/>
    <property type="match status" value="1"/>
</dbReference>
<comment type="caution">
    <text evidence="4">The sequence shown here is derived from an EMBL/GenBank/DDBJ whole genome shotgun (WGS) entry which is preliminary data.</text>
</comment>
<dbReference type="EMBL" id="JBFOLK010000001">
    <property type="protein sequence ID" value="KAL2539683.1"/>
    <property type="molecule type" value="Genomic_DNA"/>
</dbReference>
<evidence type="ECO:0000256" key="1">
    <source>
        <dbReference type="ARBA" id="ARBA00008356"/>
    </source>
</evidence>
<dbReference type="SUPFAM" id="SSF46785">
    <property type="entry name" value="Winged helix' DNA-binding domain"/>
    <property type="match status" value="1"/>
</dbReference>
<evidence type="ECO:0000256" key="2">
    <source>
        <dbReference type="ARBA" id="ARBA00023306"/>
    </source>
</evidence>
<sequence>MEQTGQENNAQEAWEVCLNGPENSSSVSSVPSLEKGILQKQQPEANFSSPTPVKTKEPSRIKCKEEVFELPEKYKALSEFFDRLICSLRLLSLRKKSPTFQNISTQVEILAGRKFLLRHLAKIKYVLPEAVQIDKILVHDEETKCMKPDVEIALLFDVIEGHHGESVFMDLSNIFSSRLKKFYITHPEDLDVPEAVLPEPFNQRSINIKVEQTSEDLSALPEMEVLNSSHLSPSFLRRFSQKTVGAKKEKTRLLSPIKSSCVANQEIEGTRTFPDSSSKSIDTLQVTQTSHCVSSGMSGNTPMKLASPESDNLIVETPAQSTPMRSISPNRSVLTCEDECKTATSQNCTPGNLTAKRSLDFYTLDGDNTSQDFSTDENEMQHSEGVCSTLPQMKMKGILLKDDTVLSVTSLCKVKESSSYIGDDHELNQKKLNSHQQTSICLSDLVLLIHRIFQSVNFRSITKEELVHKIILNNCDIEDSSEVVMQIELLEKLVPDWFYKKFAPCGDLLYNVKKVSDLNSVCERIDII</sequence>
<feature type="domain" description="CDT1 Geminin-binding" evidence="3">
    <location>
        <begin position="70"/>
        <end position="199"/>
    </location>
</feature>
<dbReference type="PANTHER" id="PTHR28637:SF13">
    <property type="entry name" value="EXPRESSED PROTEIN"/>
    <property type="match status" value="1"/>
</dbReference>
<dbReference type="Proteomes" id="UP001604336">
    <property type="component" value="Unassembled WGS sequence"/>
</dbReference>
<dbReference type="InterPro" id="IPR014939">
    <property type="entry name" value="CDT1_Gemini-bd-like"/>
</dbReference>
<dbReference type="InterPro" id="IPR032054">
    <property type="entry name" value="Cdt1_C"/>
</dbReference>
<dbReference type="Gene3D" id="1.10.10.1420">
    <property type="entry name" value="DNA replication factor Cdt1, C-terminal WH domain"/>
    <property type="match status" value="1"/>
</dbReference>
<keyword evidence="5" id="KW-1185">Reference proteome</keyword>
<dbReference type="CDD" id="cd08674">
    <property type="entry name" value="Cdt1_m"/>
    <property type="match status" value="1"/>
</dbReference>
<name>A0ABD1VQT3_9LAMI</name>
<protein>
    <submittedName>
        <fullName evidence="4">CDT1-like protein b</fullName>
    </submittedName>
</protein>
<organism evidence="4 5">
    <name type="scientific">Abeliophyllum distichum</name>
    <dbReference type="NCBI Taxonomy" id="126358"/>
    <lineage>
        <taxon>Eukaryota</taxon>
        <taxon>Viridiplantae</taxon>
        <taxon>Streptophyta</taxon>
        <taxon>Embryophyta</taxon>
        <taxon>Tracheophyta</taxon>
        <taxon>Spermatophyta</taxon>
        <taxon>Magnoliopsida</taxon>
        <taxon>eudicotyledons</taxon>
        <taxon>Gunneridae</taxon>
        <taxon>Pentapetalae</taxon>
        <taxon>asterids</taxon>
        <taxon>lamiids</taxon>
        <taxon>Lamiales</taxon>
        <taxon>Oleaceae</taxon>
        <taxon>Forsythieae</taxon>
        <taxon>Abeliophyllum</taxon>
    </lineage>
</organism>
<evidence type="ECO:0000313" key="4">
    <source>
        <dbReference type="EMBL" id="KAL2539683.1"/>
    </source>
</evidence>
<dbReference type="PANTHER" id="PTHR28637">
    <property type="entry name" value="DNA REPLICATION FACTOR CDT1"/>
    <property type="match status" value="1"/>
</dbReference>
<dbReference type="AlphaFoldDB" id="A0ABD1VQT3"/>
<keyword evidence="2" id="KW-0131">Cell cycle</keyword>
<gene>
    <name evidence="4" type="ORF">Adt_00661</name>
</gene>
<reference evidence="5" key="1">
    <citation type="submission" date="2024-07" db="EMBL/GenBank/DDBJ databases">
        <title>Two chromosome-level genome assemblies of Korean endemic species Abeliophyllum distichum and Forsythia ovata (Oleaceae).</title>
        <authorList>
            <person name="Jang H."/>
        </authorList>
    </citation>
    <scope>NUCLEOTIDE SEQUENCE [LARGE SCALE GENOMIC DNA]</scope>
</reference>
<evidence type="ECO:0000313" key="5">
    <source>
        <dbReference type="Proteomes" id="UP001604336"/>
    </source>
</evidence>
<dbReference type="InterPro" id="IPR045173">
    <property type="entry name" value="Cdt1"/>
</dbReference>
<accession>A0ABD1VQT3</accession>
<evidence type="ECO:0000259" key="3">
    <source>
        <dbReference type="SMART" id="SM01075"/>
    </source>
</evidence>
<dbReference type="Pfam" id="PF08839">
    <property type="entry name" value="CDT1"/>
    <property type="match status" value="1"/>
</dbReference>
<dbReference type="SMART" id="SM01075">
    <property type="entry name" value="CDT1"/>
    <property type="match status" value="1"/>
</dbReference>
<comment type="similarity">
    <text evidence="1">Belongs to the Cdt1 family.</text>
</comment>